<dbReference type="STRING" id="402676.B6K114"/>
<dbReference type="InterPro" id="IPR011990">
    <property type="entry name" value="TPR-like_helical_dom_sf"/>
</dbReference>
<dbReference type="JaponicusDB" id="SJAG_02733">
    <property type="gene designation" value="cfh2"/>
</dbReference>
<feature type="region of interest" description="Disordered" evidence="2">
    <location>
        <begin position="1"/>
        <end position="25"/>
    </location>
</feature>
<evidence type="ECO:0000313" key="4">
    <source>
        <dbReference type="JaponicusDB" id="SJAG_02733"/>
    </source>
</evidence>
<evidence type="ECO:0000256" key="1">
    <source>
        <dbReference type="ARBA" id="ARBA00022737"/>
    </source>
</evidence>
<dbReference type="GeneID" id="7051111"/>
<dbReference type="EMBL" id="KE651166">
    <property type="protein sequence ID" value="EEB07635.1"/>
    <property type="molecule type" value="Genomic_DNA"/>
</dbReference>
<dbReference type="AlphaFoldDB" id="B6K114"/>
<sequence>MGDYTGPVSYPQNVLENAPLTPPPVPPHSILSLKEECDSDEDTFPVTSIQRHPLKKQLPNIPSLNGPPNMSIPGTRASWYSYPLPDVDGNLQPRQRSPLYSLIIELSHHLQRIDTTLDELTTKSLEAESVSQLELARDEALREDIDSSSDRVYYAKLVMDAERSTDAELQMFAVRHRSETFQLLSSLVSVPRSADDDPQALYLMGVAYSTGALGLEIDHALAFRLYADSANLHHSNGAYRTAICLQMGVGTDQDLTEAVYYFSEAAANEHVGAMHRLGIIFLRGLYGVERDASLGLCWLIQAALSSTVEHPHSLFDLAQIYESPKPEQKGLIAQDMHKAFLLYFKAACFNVPEAQFRVALCFSHGELGCPIDTQRSLLWYTRAANNQYTDAAWELAKIYYNGYYGINTKNVPLAIEWAKKAAARKHLEARQFLQTIRLSSPSSNSSNSFAMHNETTTFCSPGNSRHHRLKSNNCIVS</sequence>
<dbReference type="InterPro" id="IPR051726">
    <property type="entry name" value="Chitin_Synth_Reg"/>
</dbReference>
<proteinExistence type="predicted"/>
<gene>
    <name evidence="4" type="primary">cfh2</name>
    <name evidence="3" type="ORF">SJAG_02733</name>
</gene>
<dbReference type="OrthoDB" id="272077at2759"/>
<dbReference type="VEuPathDB" id="FungiDB:SJAG_02733"/>
<dbReference type="GO" id="GO:0031505">
    <property type="term" value="P:fungal-type cell wall organization"/>
    <property type="evidence" value="ECO:0000318"/>
    <property type="project" value="GO_Central"/>
</dbReference>
<evidence type="ECO:0000256" key="2">
    <source>
        <dbReference type="SAM" id="MobiDB-lite"/>
    </source>
</evidence>
<evidence type="ECO:0000313" key="5">
    <source>
        <dbReference type="Proteomes" id="UP000001744"/>
    </source>
</evidence>
<dbReference type="HOGENOM" id="CLU_572606_0_0_1"/>
<reference evidence="3 5" key="1">
    <citation type="journal article" date="2011" name="Science">
        <title>Comparative functional genomics of the fission yeasts.</title>
        <authorList>
            <person name="Rhind N."/>
            <person name="Chen Z."/>
            <person name="Yassour M."/>
            <person name="Thompson D.A."/>
            <person name="Haas B.J."/>
            <person name="Habib N."/>
            <person name="Wapinski I."/>
            <person name="Roy S."/>
            <person name="Lin M.F."/>
            <person name="Heiman D.I."/>
            <person name="Young S.K."/>
            <person name="Furuya K."/>
            <person name="Guo Y."/>
            <person name="Pidoux A."/>
            <person name="Chen H.M."/>
            <person name="Robbertse B."/>
            <person name="Goldberg J.M."/>
            <person name="Aoki K."/>
            <person name="Bayne E.H."/>
            <person name="Berlin A.M."/>
            <person name="Desjardins C.A."/>
            <person name="Dobbs E."/>
            <person name="Dukaj L."/>
            <person name="Fan L."/>
            <person name="FitzGerald M.G."/>
            <person name="French C."/>
            <person name="Gujja S."/>
            <person name="Hansen K."/>
            <person name="Keifenheim D."/>
            <person name="Levin J.Z."/>
            <person name="Mosher R.A."/>
            <person name="Mueller C.A."/>
            <person name="Pfiffner J."/>
            <person name="Priest M."/>
            <person name="Russ C."/>
            <person name="Smialowska A."/>
            <person name="Swoboda P."/>
            <person name="Sykes S.M."/>
            <person name="Vaughn M."/>
            <person name="Vengrova S."/>
            <person name="Yoder R."/>
            <person name="Zeng Q."/>
            <person name="Allshire R."/>
            <person name="Baulcombe D."/>
            <person name="Birren B.W."/>
            <person name="Brown W."/>
            <person name="Ekwall K."/>
            <person name="Kellis M."/>
            <person name="Leatherwood J."/>
            <person name="Levin H."/>
            <person name="Margalit H."/>
            <person name="Martienssen R."/>
            <person name="Nieduszynski C.A."/>
            <person name="Spatafora J.W."/>
            <person name="Friedman N."/>
            <person name="Dalgaard J.Z."/>
            <person name="Baumann P."/>
            <person name="Niki H."/>
            <person name="Regev A."/>
            <person name="Nusbaum C."/>
        </authorList>
    </citation>
    <scope>NUCLEOTIDE SEQUENCE [LARGE SCALE GENOMIC DNA]</scope>
    <source>
        <strain evidence="5">yFS275 / FY16936</strain>
    </source>
</reference>
<organism evidence="3 5">
    <name type="scientific">Schizosaccharomyces japonicus (strain yFS275 / FY16936)</name>
    <name type="common">Fission yeast</name>
    <dbReference type="NCBI Taxonomy" id="402676"/>
    <lineage>
        <taxon>Eukaryota</taxon>
        <taxon>Fungi</taxon>
        <taxon>Dikarya</taxon>
        <taxon>Ascomycota</taxon>
        <taxon>Taphrinomycotina</taxon>
        <taxon>Schizosaccharomycetes</taxon>
        <taxon>Schizosaccharomycetales</taxon>
        <taxon>Schizosaccharomycetaceae</taxon>
        <taxon>Schizosaccharomyces</taxon>
    </lineage>
</organism>
<dbReference type="Gene3D" id="1.25.40.10">
    <property type="entry name" value="Tetratricopeptide repeat domain"/>
    <property type="match status" value="2"/>
</dbReference>
<dbReference type="SUPFAM" id="SSF81901">
    <property type="entry name" value="HCP-like"/>
    <property type="match status" value="2"/>
</dbReference>
<keyword evidence="5" id="KW-1185">Reference proteome</keyword>
<dbReference type="Pfam" id="PF08238">
    <property type="entry name" value="Sel1"/>
    <property type="match status" value="6"/>
</dbReference>
<dbReference type="PANTHER" id="PTHR46430:SF3">
    <property type="entry name" value="ACTIVATOR OF C KINASE PROTEIN 1"/>
    <property type="match status" value="1"/>
</dbReference>
<dbReference type="InterPro" id="IPR006597">
    <property type="entry name" value="Sel1-like"/>
</dbReference>
<accession>B6K114</accession>
<dbReference type="Proteomes" id="UP000001744">
    <property type="component" value="Unassembled WGS sequence"/>
</dbReference>
<evidence type="ECO:0000313" key="3">
    <source>
        <dbReference type="EMBL" id="EEB07635.1"/>
    </source>
</evidence>
<dbReference type="RefSeq" id="XP_002173928.1">
    <property type="nucleotide sequence ID" value="XM_002173892.1"/>
</dbReference>
<dbReference type="OMA" id="MHNETTT"/>
<dbReference type="SMART" id="SM00671">
    <property type="entry name" value="SEL1"/>
    <property type="match status" value="6"/>
</dbReference>
<protein>
    <submittedName>
        <fullName evidence="3">Chitin synthase regulatory factor Chr2</fullName>
    </submittedName>
</protein>
<name>B6K114_SCHJY</name>
<keyword evidence="1" id="KW-0677">Repeat</keyword>
<dbReference type="PANTHER" id="PTHR46430">
    <property type="entry name" value="PROTEIN SKT5-RELATED"/>
    <property type="match status" value="1"/>
</dbReference>
<dbReference type="eggNOG" id="KOG1550">
    <property type="taxonomic scope" value="Eukaryota"/>
</dbReference>